<feature type="region of interest" description="Disordered" evidence="1">
    <location>
        <begin position="115"/>
        <end position="140"/>
    </location>
</feature>
<evidence type="ECO:0000313" key="3">
    <source>
        <dbReference type="Proteomes" id="UP000006562"/>
    </source>
</evidence>
<accession>A0A9P1JFN6</accession>
<dbReference type="AlphaFoldDB" id="A0A9P1JFN6"/>
<proteinExistence type="predicted"/>
<reference evidence="3" key="2">
    <citation type="journal article" date="2011" name="J. Biotechnol.">
        <title>Genome sequence of B. amyloliquefaciens type strain DSM7(T) reveals differences to plant-associated B. amyloliquefaciens FZB42.</title>
        <authorList>
            <person name="Ruckert C."/>
            <person name="Blom J."/>
            <person name="Chen X."/>
            <person name="Reva O."/>
            <person name="Borriss R."/>
        </authorList>
    </citation>
    <scope>NUCLEOTIDE SEQUENCE [LARGE SCALE GENOMIC DNA]</scope>
    <source>
        <strain evidence="3">DSM 7</strain>
    </source>
</reference>
<gene>
    <name evidence="2" type="ordered locus">BAMF_0924</name>
</gene>
<keyword evidence="3" id="KW-1185">Reference proteome</keyword>
<reference evidence="2 3" key="1">
    <citation type="journal article" date="2011" name="Int. J. Syst. Evol. Microbiol.">
        <title>Relationship of Bacillus amyloliquefaciens clades associated with strains DSM 7T and FZB42T: a proposal for Bacillus amyloliquefaciens subsp. amyloliquefaciens subsp. nov. and Bacillus amyloliquefaciens subsp. plantarum subsp. nov. based on complete genome sequence comparisons.</title>
        <authorList>
            <person name="Borriss R."/>
            <person name="Chen X.H."/>
            <person name="Rueckert C."/>
            <person name="Blom J."/>
            <person name="Becker A."/>
            <person name="Baumgarth B."/>
            <person name="Fan B."/>
            <person name="Pukall R."/>
            <person name="Schumann P."/>
            <person name="Sproer C."/>
            <person name="Junge H."/>
            <person name="Vater J."/>
            <person name="Puhler A."/>
            <person name="Klenk H.P."/>
        </authorList>
    </citation>
    <scope>NUCLEOTIDE SEQUENCE [LARGE SCALE GENOMIC DNA]</scope>
    <source>
        <strain evidence="3">DSM 7</strain>
    </source>
</reference>
<dbReference type="KEGG" id="bao:BAMF_0924"/>
<sequence>MRTFITIGPATAKDTRQGDELMDKAILHETITEMYTRTKAGKMTRQERIEAITALSDAYFDSTGEHPEQSALERMANLVLYEELSDTHADKVSREEYPIMSETQFDERYKREASDKLAEEYDQTGSYKGRPIRRPRSSYENKLLDRRAKARNEERRKRYSAFVNGRSDGQFTVNIATGEKVYH</sequence>
<name>A0A9P1JFN6_BACAS</name>
<protein>
    <submittedName>
        <fullName evidence="2">Uncharacterized protein</fullName>
    </submittedName>
</protein>
<evidence type="ECO:0000313" key="2">
    <source>
        <dbReference type="EMBL" id="CBI42050.1"/>
    </source>
</evidence>
<organism evidence="2 3">
    <name type="scientific">Bacillus amyloliquefaciens (strain ATCC 23350 / DSM 7 / BCRC 11601 / CCUG 28519 / NBRC 15535 / NRRL B-14393 / F)</name>
    <dbReference type="NCBI Taxonomy" id="692420"/>
    <lineage>
        <taxon>Bacteria</taxon>
        <taxon>Bacillati</taxon>
        <taxon>Bacillota</taxon>
        <taxon>Bacilli</taxon>
        <taxon>Bacillales</taxon>
        <taxon>Bacillaceae</taxon>
        <taxon>Bacillus</taxon>
        <taxon>Bacillus amyloliquefaciens group</taxon>
    </lineage>
</organism>
<dbReference type="EMBL" id="FN597644">
    <property type="protein sequence ID" value="CBI42050.1"/>
    <property type="molecule type" value="Genomic_DNA"/>
</dbReference>
<dbReference type="Proteomes" id="UP000006562">
    <property type="component" value="Chromosome"/>
</dbReference>
<evidence type="ECO:0000256" key="1">
    <source>
        <dbReference type="SAM" id="MobiDB-lite"/>
    </source>
</evidence>